<dbReference type="EMBL" id="JXDG01000004">
    <property type="protein sequence ID" value="KIH85742.1"/>
    <property type="molecule type" value="Genomic_DNA"/>
</dbReference>
<evidence type="ECO:0000256" key="5">
    <source>
        <dbReference type="ARBA" id="ARBA00022519"/>
    </source>
</evidence>
<dbReference type="InterPro" id="IPR045584">
    <property type="entry name" value="Pilin-like"/>
</dbReference>
<comment type="caution">
    <text evidence="11">The sequence shown here is derived from an EMBL/GenBank/DDBJ whole genome shotgun (WGS) entry which is preliminary data.</text>
</comment>
<dbReference type="Pfam" id="PF07963">
    <property type="entry name" value="N_methyl"/>
    <property type="match status" value="1"/>
</dbReference>
<reference evidence="11 12" key="1">
    <citation type="submission" date="2015-01" db="EMBL/GenBank/DDBJ databases">
        <title>Complete genome of Pseudomonas batumici UCM B-321 producer of the batumin antibiotic with strong antistaphilococcal and potential anticancer activity.</title>
        <authorList>
            <person name="Klochko V.V."/>
            <person name="Zelena L.B."/>
            <person name="Elena K.A."/>
            <person name="Reva O.N."/>
        </authorList>
    </citation>
    <scope>NUCLEOTIDE SEQUENCE [LARGE SCALE GENOMIC DNA]</scope>
    <source>
        <strain evidence="11 12">UCM B-321</strain>
    </source>
</reference>
<evidence type="ECO:0000256" key="7">
    <source>
        <dbReference type="ARBA" id="ARBA00022989"/>
    </source>
</evidence>
<dbReference type="InterPro" id="IPR012902">
    <property type="entry name" value="N_methyl_site"/>
</dbReference>
<dbReference type="RefSeq" id="WP_040063691.1">
    <property type="nucleotide sequence ID" value="NZ_CP144470.1"/>
</dbReference>
<evidence type="ECO:0000256" key="8">
    <source>
        <dbReference type="ARBA" id="ARBA00023136"/>
    </source>
</evidence>
<feature type="transmembrane region" description="Helical" evidence="10">
    <location>
        <begin position="7"/>
        <end position="31"/>
    </location>
</feature>
<evidence type="ECO:0000313" key="11">
    <source>
        <dbReference type="EMBL" id="KIH85742.1"/>
    </source>
</evidence>
<keyword evidence="7 10" id="KW-1133">Transmembrane helix</keyword>
<evidence type="ECO:0000256" key="6">
    <source>
        <dbReference type="ARBA" id="ARBA00022692"/>
    </source>
</evidence>
<keyword evidence="8 10" id="KW-0472">Membrane</keyword>
<name>A0A0C2ILF5_9PSED</name>
<keyword evidence="6 10" id="KW-0812">Transmembrane</keyword>
<dbReference type="InterPro" id="IPR002416">
    <property type="entry name" value="T2SS_protein-GspH"/>
</dbReference>
<dbReference type="GO" id="GO:0015628">
    <property type="term" value="P:protein secretion by the type II secretion system"/>
    <property type="evidence" value="ECO:0007669"/>
    <property type="project" value="InterPro"/>
</dbReference>
<dbReference type="InterPro" id="IPR049875">
    <property type="entry name" value="TypeII_GspH"/>
</dbReference>
<dbReference type="SUPFAM" id="SSF54523">
    <property type="entry name" value="Pili subunits"/>
    <property type="match status" value="1"/>
</dbReference>
<accession>A0A0C2ILF5</accession>
<dbReference type="Gene3D" id="3.55.40.10">
    <property type="entry name" value="minor pseudopilin epsh domain"/>
    <property type="match status" value="1"/>
</dbReference>
<keyword evidence="4" id="KW-0488">Methylation</keyword>
<dbReference type="STRING" id="226910.UCMB321_0561"/>
<proteinExistence type="predicted"/>
<comment type="subcellular location">
    <subcellularLocation>
        <location evidence="1">Cell inner membrane</location>
        <topology evidence="1">Single-pass membrane protein</topology>
    </subcellularLocation>
</comment>
<dbReference type="NCBIfam" id="TIGR01708">
    <property type="entry name" value="typeII_sec_gspH"/>
    <property type="match status" value="1"/>
</dbReference>
<dbReference type="Proteomes" id="UP000031535">
    <property type="component" value="Unassembled WGS sequence"/>
</dbReference>
<dbReference type="OrthoDB" id="5730913at2"/>
<evidence type="ECO:0000256" key="4">
    <source>
        <dbReference type="ARBA" id="ARBA00022481"/>
    </source>
</evidence>
<dbReference type="NCBIfam" id="TIGR02532">
    <property type="entry name" value="IV_pilin_GFxxxE"/>
    <property type="match status" value="1"/>
</dbReference>
<sequence length="156" mass="17174">MPGRSRGFTLLELLVSMVVIGVLAGMIAIGMSPSPARQARQEAGALVHLLQQLREYAVVNSQEYGLRIGAEGYQVMVFERPDWRPAGAAYRLPDGLYFRLELEGRPLKLGDRVNQPQLLVLSSDEMSAFTLHYESAQQRWVSVSGDGLGDPAIDES</sequence>
<dbReference type="GO" id="GO:0015627">
    <property type="term" value="C:type II protein secretion system complex"/>
    <property type="evidence" value="ECO:0007669"/>
    <property type="project" value="InterPro"/>
</dbReference>
<evidence type="ECO:0000313" key="12">
    <source>
        <dbReference type="Proteomes" id="UP000031535"/>
    </source>
</evidence>
<dbReference type="AlphaFoldDB" id="A0A0C2ILF5"/>
<dbReference type="PROSITE" id="PS00409">
    <property type="entry name" value="PROKAR_NTER_METHYL"/>
    <property type="match status" value="1"/>
</dbReference>
<keyword evidence="5" id="KW-0997">Cell inner membrane</keyword>
<organism evidence="11 12">
    <name type="scientific">Pseudomonas batumici</name>
    <dbReference type="NCBI Taxonomy" id="226910"/>
    <lineage>
        <taxon>Bacteria</taxon>
        <taxon>Pseudomonadati</taxon>
        <taxon>Pseudomonadota</taxon>
        <taxon>Gammaproteobacteria</taxon>
        <taxon>Pseudomonadales</taxon>
        <taxon>Pseudomonadaceae</taxon>
        <taxon>Pseudomonas</taxon>
    </lineage>
</organism>
<keyword evidence="12" id="KW-1185">Reference proteome</keyword>
<evidence type="ECO:0000256" key="2">
    <source>
        <dbReference type="ARBA" id="ARBA00021549"/>
    </source>
</evidence>
<evidence type="ECO:0000256" key="10">
    <source>
        <dbReference type="SAM" id="Phobius"/>
    </source>
</evidence>
<keyword evidence="3" id="KW-1003">Cell membrane</keyword>
<protein>
    <recommendedName>
        <fullName evidence="2">Type II secretion system protein H</fullName>
    </recommendedName>
    <alternativeName>
        <fullName evidence="9">General secretion pathway protein H</fullName>
    </alternativeName>
</protein>
<dbReference type="PRINTS" id="PR00885">
    <property type="entry name" value="BCTERIALGSPH"/>
</dbReference>
<dbReference type="PATRIC" id="fig|226910.6.peg.559"/>
<evidence type="ECO:0000256" key="3">
    <source>
        <dbReference type="ARBA" id="ARBA00022475"/>
    </source>
</evidence>
<evidence type="ECO:0000256" key="9">
    <source>
        <dbReference type="ARBA" id="ARBA00030775"/>
    </source>
</evidence>
<dbReference type="GO" id="GO:0005886">
    <property type="term" value="C:plasma membrane"/>
    <property type="evidence" value="ECO:0007669"/>
    <property type="project" value="UniProtKB-SubCell"/>
</dbReference>
<gene>
    <name evidence="11" type="ORF">UCMB321_0561</name>
</gene>
<evidence type="ECO:0000256" key="1">
    <source>
        <dbReference type="ARBA" id="ARBA00004377"/>
    </source>
</evidence>